<keyword evidence="2" id="KW-1185">Reference proteome</keyword>
<dbReference type="EMBL" id="KU599887">
    <property type="protein sequence ID" value="ANB40957.1"/>
    <property type="molecule type" value="Genomic_DNA"/>
</dbReference>
<accession>A0A1B0WM53</accession>
<sequence>MNKPAVSFQLRIFKLNIMNNEEFYKEYEDKNGFDLSDEVKELLNKQNFECDCCGNYFKETFDDYQVVDDRREEKKDVLICWNCYQDDYLTTCSICEDSFENPETPQETVLYVNEYASKEIGRNIGFYQVLKFPYYLSDGFSMSLFGDTLKQFSSIDLRKLGYNDNYMSGSKVCPECASIYRGEKRIVNNFCNRKANLHSVIYKRGLIKSSLLT</sequence>
<dbReference type="GeneID" id="30308790"/>
<organism evidence="1 2">
    <name type="scientific">Flavobacterium phage 2A</name>
    <dbReference type="NCBI Taxonomy" id="1792273"/>
    <lineage>
        <taxon>Viruses</taxon>
        <taxon>Duplodnaviria</taxon>
        <taxon>Heunggongvirae</taxon>
        <taxon>Uroviricota</taxon>
        <taxon>Caudoviricetes</taxon>
        <taxon>Duneviridae</taxon>
        <taxon>Unahavirus</taxon>
        <taxon>Unahavirus uv2A</taxon>
    </lineage>
</organism>
<evidence type="ECO:0000313" key="1">
    <source>
        <dbReference type="EMBL" id="ANB40957.1"/>
    </source>
</evidence>
<proteinExistence type="predicted"/>
<reference evidence="1 2" key="1">
    <citation type="submission" date="2016-01" db="EMBL/GenBank/DDBJ databases">
        <title>Molecular aspects and genomic diversity of bacteriophages-specific to fish pathogen Flavobacterium psychrophilum.</title>
        <authorList>
            <person name="Castillo D."/>
            <person name="Middelboe M."/>
        </authorList>
    </citation>
    <scope>NUCLEOTIDE SEQUENCE [LARGE SCALE GENOMIC DNA]</scope>
</reference>
<dbReference type="KEGG" id="vg:30308790"/>
<name>A0A1B0WM53_9CAUD</name>
<evidence type="ECO:0000313" key="2">
    <source>
        <dbReference type="Proteomes" id="UP000202917"/>
    </source>
</evidence>
<dbReference type="Proteomes" id="UP000202917">
    <property type="component" value="Segment"/>
</dbReference>
<dbReference type="RefSeq" id="YP_009322918.1">
    <property type="nucleotide sequence ID" value="NC_031926.1"/>
</dbReference>
<protein>
    <submittedName>
        <fullName evidence="1">Uncharacterized protein</fullName>
    </submittedName>
</protein>